<dbReference type="InterPro" id="IPR027417">
    <property type="entry name" value="P-loop_NTPase"/>
</dbReference>
<protein>
    <submittedName>
        <fullName evidence="2">Uncharacterized protein</fullName>
    </submittedName>
</protein>
<keyword evidence="3" id="KW-1185">Reference proteome</keyword>
<evidence type="ECO:0000313" key="2">
    <source>
        <dbReference type="EMBL" id="KAL1873483.1"/>
    </source>
</evidence>
<evidence type="ECO:0000256" key="1">
    <source>
        <dbReference type="SAM" id="Phobius"/>
    </source>
</evidence>
<feature type="transmembrane region" description="Helical" evidence="1">
    <location>
        <begin position="212"/>
        <end position="231"/>
    </location>
</feature>
<dbReference type="InterPro" id="IPR040632">
    <property type="entry name" value="Sulfotransfer_4"/>
</dbReference>
<dbReference type="PANTHER" id="PTHR36978">
    <property type="entry name" value="P-LOOP CONTAINING NUCLEOTIDE TRIPHOSPHATE HYDROLASE"/>
    <property type="match status" value="1"/>
</dbReference>
<sequence>MVEVVGEGLDHMRMFRENIRLSHDQSSGAKPYGRPEFDKWFAGYDAICEIPSYSGGTPVVDAYIGDPDVKFILSERTPASFSRSINKTVGEFVMAGRSFPLNLLNNFNSFNKEFFNLGEDLYLEYSQGRLPTDPDCAEMIERWYEEYITTIKKYVPPERLLHVRLEDGLGWEEICPFLGLDIPETPYPRGNDPDEFKKIAQKVLDPGVKKSFGIVAVSALAVAGAGAWWIFQ</sequence>
<keyword evidence="1" id="KW-1133">Transmembrane helix</keyword>
<reference evidence="2 3" key="1">
    <citation type="journal article" date="2024" name="IMA Fungus">
        <title>IMA Genome - F19 : A genome assembly and annotation guide to empower mycologists, including annotated draft genome sequences of Ceratocystis pirilliformis, Diaporthe australafricana, Fusarium ophioides, Paecilomyces lecythidis, and Sporothrix stenoceras.</title>
        <authorList>
            <person name="Aylward J."/>
            <person name="Wilson A.M."/>
            <person name="Visagie C.M."/>
            <person name="Spraker J."/>
            <person name="Barnes I."/>
            <person name="Buitendag C."/>
            <person name="Ceriani C."/>
            <person name="Del Mar Angel L."/>
            <person name="du Plessis D."/>
            <person name="Fuchs T."/>
            <person name="Gasser K."/>
            <person name="Kramer D."/>
            <person name="Li W."/>
            <person name="Munsamy K."/>
            <person name="Piso A."/>
            <person name="Price J.L."/>
            <person name="Sonnekus B."/>
            <person name="Thomas C."/>
            <person name="van der Nest A."/>
            <person name="van Dijk A."/>
            <person name="van Heerden A."/>
            <person name="van Vuuren N."/>
            <person name="Yilmaz N."/>
            <person name="Duong T.A."/>
            <person name="van der Merwe N.A."/>
            <person name="Wingfield M.J."/>
            <person name="Wingfield B.D."/>
        </authorList>
    </citation>
    <scope>NUCLEOTIDE SEQUENCE [LARGE SCALE GENOMIC DNA]</scope>
    <source>
        <strain evidence="2 3">CMW 18300</strain>
    </source>
</reference>
<dbReference type="Gene3D" id="3.40.50.300">
    <property type="entry name" value="P-loop containing nucleotide triphosphate hydrolases"/>
    <property type="match status" value="1"/>
</dbReference>
<dbReference type="PANTHER" id="PTHR36978:SF4">
    <property type="entry name" value="P-LOOP CONTAINING NUCLEOSIDE TRIPHOSPHATE HYDROLASE PROTEIN"/>
    <property type="match status" value="1"/>
</dbReference>
<comment type="caution">
    <text evidence="2">The sequence shown here is derived from an EMBL/GenBank/DDBJ whole genome shotgun (WGS) entry which is preliminary data.</text>
</comment>
<evidence type="ECO:0000313" key="3">
    <source>
        <dbReference type="Proteomes" id="UP001583177"/>
    </source>
</evidence>
<keyword evidence="1" id="KW-0472">Membrane</keyword>
<gene>
    <name evidence="2" type="ORF">Daus18300_003846</name>
</gene>
<accession>A0ABR3XC05</accession>
<keyword evidence="1" id="KW-0812">Transmembrane</keyword>
<name>A0ABR3XC05_9PEZI</name>
<dbReference type="Pfam" id="PF17784">
    <property type="entry name" value="Sulfotransfer_4"/>
    <property type="match status" value="1"/>
</dbReference>
<proteinExistence type="predicted"/>
<organism evidence="2 3">
    <name type="scientific">Diaporthe australafricana</name>
    <dbReference type="NCBI Taxonomy" id="127596"/>
    <lineage>
        <taxon>Eukaryota</taxon>
        <taxon>Fungi</taxon>
        <taxon>Dikarya</taxon>
        <taxon>Ascomycota</taxon>
        <taxon>Pezizomycotina</taxon>
        <taxon>Sordariomycetes</taxon>
        <taxon>Sordariomycetidae</taxon>
        <taxon>Diaporthales</taxon>
        <taxon>Diaporthaceae</taxon>
        <taxon>Diaporthe</taxon>
    </lineage>
</organism>
<dbReference type="EMBL" id="JAWRVE010000025">
    <property type="protein sequence ID" value="KAL1873483.1"/>
    <property type="molecule type" value="Genomic_DNA"/>
</dbReference>
<dbReference type="Proteomes" id="UP001583177">
    <property type="component" value="Unassembled WGS sequence"/>
</dbReference>
<dbReference type="SUPFAM" id="SSF52540">
    <property type="entry name" value="P-loop containing nucleoside triphosphate hydrolases"/>
    <property type="match status" value="1"/>
</dbReference>